<feature type="transmembrane region" description="Helical" evidence="1">
    <location>
        <begin position="185"/>
        <end position="205"/>
    </location>
</feature>
<dbReference type="InterPro" id="IPR038770">
    <property type="entry name" value="Na+/solute_symporter_sf"/>
</dbReference>
<dbReference type="PANTHER" id="PTHR38457:SF1">
    <property type="entry name" value="REGULATOR ABRB-RELATED"/>
    <property type="match status" value="1"/>
</dbReference>
<keyword evidence="1" id="KW-0812">Transmembrane</keyword>
<dbReference type="PIRSF" id="PIRSF038991">
    <property type="entry name" value="Protein_AbrB"/>
    <property type="match status" value="1"/>
</dbReference>
<dbReference type="PANTHER" id="PTHR38457">
    <property type="entry name" value="REGULATOR ABRB-RELATED"/>
    <property type="match status" value="1"/>
</dbReference>
<keyword evidence="3" id="KW-1185">Reference proteome</keyword>
<name>A0ABU4HT12_9ACTN</name>
<comment type="caution">
    <text evidence="2">The sequence shown here is derived from an EMBL/GenBank/DDBJ whole genome shotgun (WGS) entry which is preliminary data.</text>
</comment>
<feature type="transmembrane region" description="Helical" evidence="1">
    <location>
        <begin position="267"/>
        <end position="289"/>
    </location>
</feature>
<feature type="transmembrane region" description="Helical" evidence="1">
    <location>
        <begin position="327"/>
        <end position="349"/>
    </location>
</feature>
<dbReference type="Pfam" id="PF05145">
    <property type="entry name" value="AbrB"/>
    <property type="match status" value="1"/>
</dbReference>
<sequence>MTSRPLRWLALGAVTVAAAWALDALGLPSATLFAALLVGLAVALRLPGRFEPAPLVVHGAQGVTGVVLGAYLQSSSLEALAHDWLPVALVSAATLLLSLLAGHVMARVTDVDEPTAALGMVAGGASGIVAMANELGADDRVVAFMQYVRVLLIVLTTPLIVALFFGDHHAAVDAIPGGADGEPFLGDAGGWLLTPAVALAGVALGRLVRLPVATLMGPLLLASVLALTLPEGTLAVPPLLRETAFALIGLQVGLRFTADMVKWLGRLLVPVLATVVVLAAACFGLAAALAATTHVTLLDAYLATTPGGLYAVLVAAVGSGADTTFVVAVQTLRLLVMIVLAPFAVRLLLHRRVPRRAGMD</sequence>
<feature type="transmembrane region" description="Helical" evidence="1">
    <location>
        <begin position="116"/>
        <end position="135"/>
    </location>
</feature>
<dbReference type="InterPro" id="IPR017516">
    <property type="entry name" value="AbrB_dup"/>
</dbReference>
<feature type="transmembrane region" description="Helical" evidence="1">
    <location>
        <begin position="212"/>
        <end position="229"/>
    </location>
</feature>
<dbReference type="Gene3D" id="1.20.1530.20">
    <property type="match status" value="1"/>
</dbReference>
<feature type="transmembrane region" description="Helical" evidence="1">
    <location>
        <begin position="84"/>
        <end position="104"/>
    </location>
</feature>
<keyword evidence="1" id="KW-0472">Membrane</keyword>
<gene>
    <name evidence="2" type="ORF">R7226_18710</name>
</gene>
<proteinExistence type="predicted"/>
<keyword evidence="1" id="KW-1133">Transmembrane helix</keyword>
<feature type="transmembrane region" description="Helical" evidence="1">
    <location>
        <begin position="53"/>
        <end position="72"/>
    </location>
</feature>
<organism evidence="2 3">
    <name type="scientific">Conexibacter stalactiti</name>
    <dbReference type="NCBI Taxonomy" id="1940611"/>
    <lineage>
        <taxon>Bacteria</taxon>
        <taxon>Bacillati</taxon>
        <taxon>Actinomycetota</taxon>
        <taxon>Thermoleophilia</taxon>
        <taxon>Solirubrobacterales</taxon>
        <taxon>Conexibacteraceae</taxon>
        <taxon>Conexibacter</taxon>
    </lineage>
</organism>
<protein>
    <submittedName>
        <fullName evidence="2">AbrB family transcriptional regulator</fullName>
    </submittedName>
</protein>
<accession>A0ABU4HT12</accession>
<dbReference type="Proteomes" id="UP001284601">
    <property type="component" value="Unassembled WGS sequence"/>
</dbReference>
<evidence type="ECO:0000256" key="1">
    <source>
        <dbReference type="SAM" id="Phobius"/>
    </source>
</evidence>
<reference evidence="3" key="1">
    <citation type="submission" date="2023-07" db="EMBL/GenBank/DDBJ databases">
        <title>Conexibacter stalactiti sp. nov., isolated from stalactites in a lava cave and emended description of the genus Conexibacter.</title>
        <authorList>
            <person name="Lee S.D."/>
        </authorList>
    </citation>
    <scope>NUCLEOTIDE SEQUENCE [LARGE SCALE GENOMIC DNA]</scope>
    <source>
        <strain evidence="3">KCTC 39840</strain>
    </source>
</reference>
<evidence type="ECO:0000313" key="3">
    <source>
        <dbReference type="Proteomes" id="UP001284601"/>
    </source>
</evidence>
<dbReference type="EMBL" id="JAWSTH010000054">
    <property type="protein sequence ID" value="MDW5596385.1"/>
    <property type="molecule type" value="Genomic_DNA"/>
</dbReference>
<feature type="transmembrane region" description="Helical" evidence="1">
    <location>
        <begin position="147"/>
        <end position="165"/>
    </location>
</feature>
<dbReference type="NCBIfam" id="TIGR03082">
    <property type="entry name" value="Gneg_AbrB_dup"/>
    <property type="match status" value="2"/>
</dbReference>
<evidence type="ECO:0000313" key="2">
    <source>
        <dbReference type="EMBL" id="MDW5596385.1"/>
    </source>
</evidence>
<feature type="transmembrane region" description="Helical" evidence="1">
    <location>
        <begin position="301"/>
        <end position="321"/>
    </location>
</feature>
<dbReference type="RefSeq" id="WP_318598768.1">
    <property type="nucleotide sequence ID" value="NZ_JAWSTH010000054.1"/>
</dbReference>
<dbReference type="InterPro" id="IPR007820">
    <property type="entry name" value="AbrB_fam"/>
</dbReference>